<dbReference type="Pfam" id="PF20082">
    <property type="entry name" value="DUF6476"/>
    <property type="match status" value="1"/>
</dbReference>
<keyword evidence="1" id="KW-0472">Membrane</keyword>
<proteinExistence type="predicted"/>
<protein>
    <submittedName>
        <fullName evidence="2">Uncharacterized protein</fullName>
    </submittedName>
</protein>
<evidence type="ECO:0000256" key="1">
    <source>
        <dbReference type="SAM" id="Phobius"/>
    </source>
</evidence>
<reference evidence="3" key="1">
    <citation type="journal article" date="2019" name="Int. J. Syst. Evol. Microbiol.">
        <title>The Global Catalogue of Microorganisms (GCM) 10K type strain sequencing project: providing services to taxonomists for standard genome sequencing and annotation.</title>
        <authorList>
            <consortium name="The Broad Institute Genomics Platform"/>
            <consortium name="The Broad Institute Genome Sequencing Center for Infectious Disease"/>
            <person name="Wu L."/>
            <person name="Ma J."/>
        </authorList>
    </citation>
    <scope>NUCLEOTIDE SEQUENCE [LARGE SCALE GENOMIC DNA]</scope>
    <source>
        <strain evidence="3">CGMCC 1.12664</strain>
    </source>
</reference>
<feature type="transmembrane region" description="Helical" evidence="1">
    <location>
        <begin position="20"/>
        <end position="43"/>
    </location>
</feature>
<gene>
    <name evidence="2" type="ORF">GCM10011360_13680</name>
</gene>
<keyword evidence="3" id="KW-1185">Reference proteome</keyword>
<keyword evidence="1" id="KW-1133">Transmembrane helix</keyword>
<accession>A0A917A4K0</accession>
<comment type="caution">
    <text evidence="2">The sequence shown here is derived from an EMBL/GenBank/DDBJ whole genome shotgun (WGS) entry which is preliminary data.</text>
</comment>
<evidence type="ECO:0000313" key="3">
    <source>
        <dbReference type="Proteomes" id="UP000612855"/>
    </source>
</evidence>
<dbReference type="EMBL" id="BMFJ01000001">
    <property type="protein sequence ID" value="GGE26585.1"/>
    <property type="molecule type" value="Genomic_DNA"/>
</dbReference>
<name>A0A917A4K0_9RHOB</name>
<dbReference type="AlphaFoldDB" id="A0A917A4K0"/>
<dbReference type="Proteomes" id="UP000612855">
    <property type="component" value="Unassembled WGS sequence"/>
</dbReference>
<dbReference type="RefSeq" id="WP_229737457.1">
    <property type="nucleotide sequence ID" value="NZ_BMFJ01000001.1"/>
</dbReference>
<evidence type="ECO:0000313" key="2">
    <source>
        <dbReference type="EMBL" id="GGE26585.1"/>
    </source>
</evidence>
<dbReference type="InterPro" id="IPR045519">
    <property type="entry name" value="DUF6476"/>
</dbReference>
<organism evidence="2 3">
    <name type="scientific">Primorskyibacter flagellatus</name>
    <dbReference type="NCBI Taxonomy" id="1387277"/>
    <lineage>
        <taxon>Bacteria</taxon>
        <taxon>Pseudomonadati</taxon>
        <taxon>Pseudomonadota</taxon>
        <taxon>Alphaproteobacteria</taxon>
        <taxon>Rhodobacterales</taxon>
        <taxon>Roseobacteraceae</taxon>
        <taxon>Primorskyibacter</taxon>
    </lineage>
</organism>
<keyword evidence="1" id="KW-0812">Transmembrane</keyword>
<sequence>MDTNTPQNEDPDIPHIRFLRGLVTVLAGVMILGLLVLIVLIVIRFRTPPLPAFPALPAAIALPDGADAQAVTAGPGWYLVVTQDGRALVYASDGKLVSDTALDLP</sequence>